<comment type="similarity">
    <text evidence="1">Belongs to the peptidase M28 family. M28B subfamily.</text>
</comment>
<dbReference type="Proteomes" id="UP000693946">
    <property type="component" value="Linkage Group LG1"/>
</dbReference>
<dbReference type="FunFam" id="1.20.930.40:FF:000002">
    <property type="entry name" value="Transferrin receptor protein 1"/>
    <property type="match status" value="1"/>
</dbReference>
<evidence type="ECO:0000313" key="5">
    <source>
        <dbReference type="EMBL" id="KAG7526438.1"/>
    </source>
</evidence>
<keyword evidence="6" id="KW-1185">Reference proteome</keyword>
<comment type="function">
    <text evidence="1">Cellular uptake of iron occurs via receptor-mediated endocytosis of ligand-occupied transferrin receptor into specialized endosomes. Endosomal acidification leads to iron release. The apotransferrin-receptor complex is then recycled to the cell surface with a return to neutral pH and the concomitant loss of affinity of apotransferrin for its receptor. Transferrin receptor is necessary for development of erythrocytes and the nervous system. Acts as a lipid sensor that regulates mitochondrial fusion by regulating activation of the JNK pathway.</text>
</comment>
<evidence type="ECO:0000259" key="2">
    <source>
        <dbReference type="Pfam" id="PF02225"/>
    </source>
</evidence>
<keyword evidence="1" id="KW-0449">Lipoprotein</keyword>
<dbReference type="InterPro" id="IPR007484">
    <property type="entry name" value="Peptidase_M28"/>
</dbReference>
<dbReference type="PANTHER" id="PTHR10404:SF26">
    <property type="entry name" value="TRANSFERRIN RECEPTOR PROTEIN 1"/>
    <property type="match status" value="1"/>
</dbReference>
<dbReference type="GO" id="GO:0042470">
    <property type="term" value="C:melanosome"/>
    <property type="evidence" value="ECO:0007669"/>
    <property type="project" value="UniProtKB-SubCell"/>
</dbReference>
<dbReference type="Pfam" id="PF04253">
    <property type="entry name" value="TFR_dimer"/>
    <property type="match status" value="1"/>
</dbReference>
<dbReference type="Pfam" id="PF02225">
    <property type="entry name" value="PA"/>
    <property type="match status" value="1"/>
</dbReference>
<organism evidence="5 6">
    <name type="scientific">Solea senegalensis</name>
    <name type="common">Senegalese sole</name>
    <dbReference type="NCBI Taxonomy" id="28829"/>
    <lineage>
        <taxon>Eukaryota</taxon>
        <taxon>Metazoa</taxon>
        <taxon>Chordata</taxon>
        <taxon>Craniata</taxon>
        <taxon>Vertebrata</taxon>
        <taxon>Euteleostomi</taxon>
        <taxon>Actinopterygii</taxon>
        <taxon>Neopterygii</taxon>
        <taxon>Teleostei</taxon>
        <taxon>Neoteleostei</taxon>
        <taxon>Acanthomorphata</taxon>
        <taxon>Carangaria</taxon>
        <taxon>Pleuronectiformes</taxon>
        <taxon>Pleuronectoidei</taxon>
        <taxon>Soleidae</taxon>
        <taxon>Solea</taxon>
    </lineage>
</organism>
<evidence type="ECO:0000259" key="4">
    <source>
        <dbReference type="Pfam" id="PF04389"/>
    </source>
</evidence>
<keyword evidence="1" id="KW-1133">Transmembrane helix</keyword>
<keyword evidence="1" id="KW-0675">Receptor</keyword>
<dbReference type="GO" id="GO:0031623">
    <property type="term" value="P:receptor internalization"/>
    <property type="evidence" value="ECO:0007669"/>
    <property type="project" value="UniProtKB-UniRule"/>
</dbReference>
<keyword evidence="1" id="KW-1003">Cell membrane</keyword>
<feature type="domain" description="Transferrin receptor-like dimerisation" evidence="3">
    <location>
        <begin position="649"/>
        <end position="759"/>
    </location>
</feature>
<keyword evidence="1" id="KW-0564">Palmitate</keyword>
<evidence type="ECO:0000256" key="1">
    <source>
        <dbReference type="RuleBase" id="RU367157"/>
    </source>
</evidence>
<reference evidence="5 6" key="1">
    <citation type="journal article" date="2021" name="Sci. Rep.">
        <title>Chromosome anchoring in Senegalese sole (Solea senegalensis) reveals sex-associated markers and genome rearrangements in flatfish.</title>
        <authorList>
            <person name="Guerrero-Cozar I."/>
            <person name="Gomez-Garrido J."/>
            <person name="Berbel C."/>
            <person name="Martinez-Blanch J.F."/>
            <person name="Alioto T."/>
            <person name="Claros M.G."/>
            <person name="Gagnaire P.A."/>
            <person name="Manchado M."/>
        </authorList>
    </citation>
    <scope>NUCLEOTIDE SEQUENCE [LARGE SCALE GENOMIC DNA]</scope>
    <source>
        <strain evidence="5">Sse05_10M</strain>
    </source>
</reference>
<dbReference type="GO" id="GO:0033572">
    <property type="term" value="P:transferrin transport"/>
    <property type="evidence" value="ECO:0007669"/>
    <property type="project" value="UniProtKB-UniRule"/>
</dbReference>
<dbReference type="InterPro" id="IPR039373">
    <property type="entry name" value="Peptidase_M28B"/>
</dbReference>
<gene>
    <name evidence="5" type="ORF">JOB18_040221</name>
</gene>
<feature type="domain" description="Peptidase M28" evidence="4">
    <location>
        <begin position="385"/>
        <end position="590"/>
    </location>
</feature>
<sequence length="770" mass="85258">MDQARSTIFKIINGEPHSYTRFNLTQNMEGDNSQVEMKLASAVDEEGGENGVGDHLNHSTSRQPYVAQKLGRSPKNLCFLAAATLLIFIIGYLIGYLVHRKKDLSPISPDFDPVEKTFPIIHETGAATPMNWDRVKNLLANKISPSKLESVFREFSSSSHQAGSTGDEVLRTMVVDKFTEYGMKTWTDDHYVKVQIAPAAGSNRIVFKGQTSLPKGFLSYSANGTVTSTVVYAHYGRQNDLMSLAKKLNMSGKVVLVRAGLITFAEKVYNAAKMNASGVLIYADPSDLSMEENTELYGHVHMGSGDPYTPGFPSFNHSQFPPVQSSGLPKILAQTITPGMATKIMRQLGGQSAPAEWGCFNKLGDESDDITLVVNNVLTEKKINNIFGVIQGLVDADRYVVIGAQRDAWGPGFAASTVGTGILLELARSISEMVEYDGFKPRRSIVFASWSAGEYGSVGTTEWLEAHLTTLNMKAFTFINLDSVVSGYGRFKVAASPLLHSLIESTLKEVNSPNKGRTLFSEFGQDNWENNVLEPLKMDNAAYPFLAFSGIPSISFRFMPRNKEYPFFGTMLDTPERLSMATSGQLNQLAVLAAKFAGHMALKLVHDHLLQMDLLKYNDIIRSHVYQINVKVRNIKRMQPQLFSKALTVQWLISAAGAYSRAMEKLSRDIEHSDTDNIEKCRLLNDRIMAVERNFLSPYVSPRDSPYRHILLGSDSYTLAAVSQHLDHLQTNHPDADADLFRYQFGLATWTIQGCANALAGHIWSLGNEI</sequence>
<comment type="subcellular location">
    <subcellularLocation>
        <location evidence="1">Cell membrane</location>
        <topology evidence="1">Single-pass type II membrane protein</topology>
    </subcellularLocation>
    <subcellularLocation>
        <location evidence="1">Melanosome</location>
    </subcellularLocation>
</comment>
<keyword evidence="1" id="KW-0472">Membrane</keyword>
<dbReference type="EMBL" id="JAGKHQ010000001">
    <property type="protein sequence ID" value="KAG7526438.1"/>
    <property type="molecule type" value="Genomic_DNA"/>
</dbReference>
<name>A0AAV6TA47_SOLSE</name>
<evidence type="ECO:0000313" key="6">
    <source>
        <dbReference type="Proteomes" id="UP000693946"/>
    </source>
</evidence>
<comment type="caution">
    <text evidence="5">The sequence shown here is derived from an EMBL/GenBank/DDBJ whole genome shotgun (WGS) entry which is preliminary data.</text>
</comment>
<dbReference type="FunFam" id="3.40.630.10:FF:000065">
    <property type="entry name" value="Transferrin receptor 1b"/>
    <property type="match status" value="1"/>
</dbReference>
<dbReference type="PANTHER" id="PTHR10404">
    <property type="entry name" value="N-ACETYLATED-ALPHA-LINKED ACIDIC DIPEPTIDASE"/>
    <property type="match status" value="1"/>
</dbReference>
<protein>
    <recommendedName>
        <fullName evidence="1">Transferrin receptor protein 1</fullName>
    </recommendedName>
</protein>
<feature type="transmembrane region" description="Helical" evidence="1">
    <location>
        <begin position="77"/>
        <end position="98"/>
    </location>
</feature>
<dbReference type="GO" id="GO:0004998">
    <property type="term" value="F:transferrin receptor activity"/>
    <property type="evidence" value="ECO:0007669"/>
    <property type="project" value="UniProtKB-UniRule"/>
</dbReference>
<proteinExistence type="inferred from homology"/>
<keyword evidence="1" id="KW-0325">Glycoprotein</keyword>
<dbReference type="Pfam" id="PF04389">
    <property type="entry name" value="Peptidase_M28"/>
    <property type="match status" value="1"/>
</dbReference>
<dbReference type="GO" id="GO:0009897">
    <property type="term" value="C:external side of plasma membrane"/>
    <property type="evidence" value="ECO:0007669"/>
    <property type="project" value="TreeGrafter"/>
</dbReference>
<keyword evidence="1" id="KW-0254">Endocytosis</keyword>
<accession>A0AAV6TA47</accession>
<comment type="subunit">
    <text evidence="1">Homodimer; disulfide-linked.</text>
</comment>
<comment type="PTM">
    <text evidence="1">Stearoylated.</text>
</comment>
<keyword evidence="1" id="KW-0812">Transmembrane</keyword>
<dbReference type="InterPro" id="IPR007365">
    <property type="entry name" value="TFR-like_dimer_dom"/>
</dbReference>
<feature type="domain" description="PA" evidence="2">
    <location>
        <begin position="226"/>
        <end position="294"/>
    </location>
</feature>
<dbReference type="GO" id="GO:0006879">
    <property type="term" value="P:intracellular iron ion homeostasis"/>
    <property type="evidence" value="ECO:0007669"/>
    <property type="project" value="UniProtKB-UniRule"/>
</dbReference>
<dbReference type="CDD" id="cd09848">
    <property type="entry name" value="M28_TfR"/>
    <property type="match status" value="1"/>
</dbReference>
<dbReference type="InterPro" id="IPR003137">
    <property type="entry name" value="PA_domain"/>
</dbReference>
<dbReference type="AlphaFoldDB" id="A0AAV6TA47"/>
<evidence type="ECO:0000259" key="3">
    <source>
        <dbReference type="Pfam" id="PF04253"/>
    </source>
</evidence>